<dbReference type="GO" id="GO:0004197">
    <property type="term" value="F:cysteine-type endopeptidase activity"/>
    <property type="evidence" value="ECO:0007669"/>
    <property type="project" value="InterPro"/>
</dbReference>
<sequence>MLRKDVLLIYFSGHGSTYNEGGKSQFYYLTKDLQTNDLSNQNVRNNFTISTNDLSGWLTSIAAQKQVLIFDACHSGEVISSLETSARDISPSKIVALDRLKDRSGTFILTGSAADKVSFESSQYGQGLLTYTLLQGMRGLAVTNQRVDVATLFGHAKDQVPILAESINKVQIPIISYPKGGGSFDIGLVDTILNIPEVKSKPVFAKSKIQSKSFGDPKKIVAGFSNYFGQFMAQGANAELIYTEYDGYPNAYSIQGNYEVIGDELRLEFKLFKGEDPVNNEVFKVASPSAPYSDLYEKAFEKIESLIKS</sequence>
<dbReference type="Pfam" id="PF00656">
    <property type="entry name" value="Peptidase_C14"/>
    <property type="match status" value="1"/>
</dbReference>
<proteinExistence type="predicted"/>
<reference evidence="2 3" key="1">
    <citation type="submission" date="2020-10" db="EMBL/GenBank/DDBJ databases">
        <title>Connecting structure to function with the recovery of over 1000 high-quality activated sludge metagenome-assembled genomes encoding full-length rRNA genes using long-read sequencing.</title>
        <authorList>
            <person name="Singleton C.M."/>
            <person name="Petriglieri F."/>
            <person name="Kristensen J.M."/>
            <person name="Kirkegaard R.H."/>
            <person name="Michaelsen T.Y."/>
            <person name="Andersen M.H."/>
            <person name="Karst S.M."/>
            <person name="Dueholm M.S."/>
            <person name="Nielsen P.H."/>
            <person name="Albertsen M."/>
        </authorList>
    </citation>
    <scope>NUCLEOTIDE SEQUENCE [LARGE SCALE GENOMIC DNA]</scope>
    <source>
        <strain evidence="2">Ribe_18-Q3-R11-54_BAT3C.373</strain>
    </source>
</reference>
<dbReference type="EMBL" id="JADKFW010000005">
    <property type="protein sequence ID" value="MBK9717573.1"/>
    <property type="molecule type" value="Genomic_DNA"/>
</dbReference>
<evidence type="ECO:0000313" key="2">
    <source>
        <dbReference type="EMBL" id="MBK9717573.1"/>
    </source>
</evidence>
<accession>A0A9D7S882</accession>
<dbReference type="AlphaFoldDB" id="A0A9D7S882"/>
<organism evidence="2 3">
    <name type="scientific">Candidatus Defluviibacterium haderslevense</name>
    <dbReference type="NCBI Taxonomy" id="2981993"/>
    <lineage>
        <taxon>Bacteria</taxon>
        <taxon>Pseudomonadati</taxon>
        <taxon>Bacteroidota</taxon>
        <taxon>Saprospiria</taxon>
        <taxon>Saprospirales</taxon>
        <taxon>Saprospiraceae</taxon>
        <taxon>Candidatus Defluviibacterium</taxon>
    </lineage>
</organism>
<dbReference type="SUPFAM" id="SSF52129">
    <property type="entry name" value="Caspase-like"/>
    <property type="match status" value="1"/>
</dbReference>
<comment type="caution">
    <text evidence="2">The sequence shown here is derived from an EMBL/GenBank/DDBJ whole genome shotgun (WGS) entry which is preliminary data.</text>
</comment>
<feature type="domain" description="Peptidase C14 caspase" evidence="1">
    <location>
        <begin position="5"/>
        <end position="176"/>
    </location>
</feature>
<name>A0A9D7S882_9BACT</name>
<dbReference type="InterPro" id="IPR011600">
    <property type="entry name" value="Pept_C14_caspase"/>
</dbReference>
<dbReference type="Gene3D" id="3.40.50.1460">
    <property type="match status" value="1"/>
</dbReference>
<dbReference type="GO" id="GO:0006508">
    <property type="term" value="P:proteolysis"/>
    <property type="evidence" value="ECO:0007669"/>
    <property type="project" value="InterPro"/>
</dbReference>
<protein>
    <submittedName>
        <fullName evidence="2">Caspase family protein</fullName>
    </submittedName>
</protein>
<evidence type="ECO:0000313" key="3">
    <source>
        <dbReference type="Proteomes" id="UP000808349"/>
    </source>
</evidence>
<dbReference type="InterPro" id="IPR029030">
    <property type="entry name" value="Caspase-like_dom_sf"/>
</dbReference>
<gene>
    <name evidence="2" type="ORF">IPO85_08690</name>
</gene>
<dbReference type="Proteomes" id="UP000808349">
    <property type="component" value="Unassembled WGS sequence"/>
</dbReference>
<evidence type="ECO:0000259" key="1">
    <source>
        <dbReference type="Pfam" id="PF00656"/>
    </source>
</evidence>